<dbReference type="GO" id="GO:0033897">
    <property type="term" value="F:ribonuclease T2 activity"/>
    <property type="evidence" value="ECO:0007669"/>
    <property type="project" value="InterPro"/>
</dbReference>
<dbReference type="SUPFAM" id="SSF55895">
    <property type="entry name" value="Ribonuclease Rh-like"/>
    <property type="match status" value="1"/>
</dbReference>
<evidence type="ECO:0000313" key="8">
    <source>
        <dbReference type="EMBL" id="KAA8547982.1"/>
    </source>
</evidence>
<evidence type="ECO:0000256" key="2">
    <source>
        <dbReference type="ARBA" id="ARBA00022722"/>
    </source>
</evidence>
<evidence type="ECO:0000256" key="1">
    <source>
        <dbReference type="ARBA" id="ARBA00007469"/>
    </source>
</evidence>
<dbReference type="InterPro" id="IPR001568">
    <property type="entry name" value="RNase_T2-like"/>
</dbReference>
<organism evidence="8 9">
    <name type="scientific">Nyssa sinensis</name>
    <dbReference type="NCBI Taxonomy" id="561372"/>
    <lineage>
        <taxon>Eukaryota</taxon>
        <taxon>Viridiplantae</taxon>
        <taxon>Streptophyta</taxon>
        <taxon>Embryophyta</taxon>
        <taxon>Tracheophyta</taxon>
        <taxon>Spermatophyta</taxon>
        <taxon>Magnoliopsida</taxon>
        <taxon>eudicotyledons</taxon>
        <taxon>Gunneridae</taxon>
        <taxon>Pentapetalae</taxon>
        <taxon>asterids</taxon>
        <taxon>Cornales</taxon>
        <taxon>Nyssaceae</taxon>
        <taxon>Nyssa</taxon>
    </lineage>
</organism>
<keyword evidence="5" id="KW-0456">Lyase</keyword>
<keyword evidence="3" id="KW-0255">Endonuclease</keyword>
<dbReference type="InterPro" id="IPR036430">
    <property type="entry name" value="RNase_T2-like_sf"/>
</dbReference>
<dbReference type="GO" id="GO:0005576">
    <property type="term" value="C:extracellular region"/>
    <property type="evidence" value="ECO:0007669"/>
    <property type="project" value="TreeGrafter"/>
</dbReference>
<dbReference type="Pfam" id="PF00445">
    <property type="entry name" value="Ribonuclease_T2"/>
    <property type="match status" value="1"/>
</dbReference>
<dbReference type="GO" id="GO:0016787">
    <property type="term" value="F:hydrolase activity"/>
    <property type="evidence" value="ECO:0007669"/>
    <property type="project" value="UniProtKB-KW"/>
</dbReference>
<keyword evidence="4" id="KW-0378">Hydrolase</keyword>
<gene>
    <name evidence="8" type="ORF">F0562_004411</name>
</gene>
<reference evidence="8 9" key="1">
    <citation type="submission" date="2019-09" db="EMBL/GenBank/DDBJ databases">
        <title>A chromosome-level genome assembly of the Chinese tupelo Nyssa sinensis.</title>
        <authorList>
            <person name="Yang X."/>
            <person name="Kang M."/>
            <person name="Yang Y."/>
            <person name="Xiong H."/>
            <person name="Wang M."/>
            <person name="Zhang Z."/>
            <person name="Wang Z."/>
            <person name="Wu H."/>
            <person name="Ma T."/>
            <person name="Liu J."/>
            <person name="Xi Z."/>
        </authorList>
    </citation>
    <scope>NUCLEOTIDE SEQUENCE [LARGE SCALE GENOMIC DNA]</scope>
    <source>
        <strain evidence="8">J267</strain>
        <tissue evidence="8">Leaf</tissue>
    </source>
</reference>
<evidence type="ECO:0000313" key="9">
    <source>
        <dbReference type="Proteomes" id="UP000325577"/>
    </source>
</evidence>
<evidence type="ECO:0000256" key="3">
    <source>
        <dbReference type="ARBA" id="ARBA00022759"/>
    </source>
</evidence>
<feature type="signal peptide" evidence="7">
    <location>
        <begin position="1"/>
        <end position="23"/>
    </location>
</feature>
<comment type="similarity">
    <text evidence="1 6">Belongs to the RNase T2 family.</text>
</comment>
<name>A0A5J5C211_9ASTE</name>
<keyword evidence="9" id="KW-1185">Reference proteome</keyword>
<dbReference type="GO" id="GO:0006401">
    <property type="term" value="P:RNA catabolic process"/>
    <property type="evidence" value="ECO:0007669"/>
    <property type="project" value="TreeGrafter"/>
</dbReference>
<proteinExistence type="inferred from homology"/>
<protein>
    <submittedName>
        <fullName evidence="8">Uncharacterized protein</fullName>
    </submittedName>
</protein>
<feature type="chain" id="PRO_5023919798" evidence="7">
    <location>
        <begin position="24"/>
        <end position="278"/>
    </location>
</feature>
<dbReference type="OrthoDB" id="991564at2759"/>
<sequence>MNLKLNLCLLVMLLLGLLPITVPVPVPVPVSVYGDPSYIKFFYLVLQWPNAFCNVNCCCNSLRQKFSIHGFWPQVANGNSTFCKPLLPLQEEYVHDIEKQLSIDWPNLICSWGNFGFWKYQWEKHGNRSKLDHRSYFDTAMKLKAKNVPDLLSTLRQSNIVPSETRKYQVKSIQDAIVAKIGWRPRIKCINYSNNGDVQIHEIHFCVKPPPTAEVQEFEFINCRRRPYYMGCGDHEDNEVYFSPEKNNLTATGNEFISSSLTLPRRQTQSEEEAEDEL</sequence>
<dbReference type="PANTHER" id="PTHR11240:SF75">
    <property type="entry name" value="RIBONUCLEASE 3"/>
    <property type="match status" value="1"/>
</dbReference>
<evidence type="ECO:0000256" key="6">
    <source>
        <dbReference type="RuleBase" id="RU004328"/>
    </source>
</evidence>
<dbReference type="GO" id="GO:0003723">
    <property type="term" value="F:RNA binding"/>
    <property type="evidence" value="ECO:0007669"/>
    <property type="project" value="InterPro"/>
</dbReference>
<keyword evidence="2" id="KW-0540">Nuclease</keyword>
<evidence type="ECO:0000256" key="7">
    <source>
        <dbReference type="SAM" id="SignalP"/>
    </source>
</evidence>
<dbReference type="Proteomes" id="UP000325577">
    <property type="component" value="Linkage Group LG1"/>
</dbReference>
<dbReference type="Gene3D" id="3.90.730.10">
    <property type="entry name" value="Ribonuclease T2-like"/>
    <property type="match status" value="1"/>
</dbReference>
<evidence type="ECO:0000256" key="5">
    <source>
        <dbReference type="ARBA" id="ARBA00023239"/>
    </source>
</evidence>
<dbReference type="EMBL" id="CM018032">
    <property type="protein sequence ID" value="KAA8547982.1"/>
    <property type="molecule type" value="Genomic_DNA"/>
</dbReference>
<dbReference type="AlphaFoldDB" id="A0A5J5C211"/>
<accession>A0A5J5C211</accession>
<dbReference type="PANTHER" id="PTHR11240">
    <property type="entry name" value="RIBONUCLEASE T2"/>
    <property type="match status" value="1"/>
</dbReference>
<keyword evidence="7" id="KW-0732">Signal</keyword>
<evidence type="ECO:0000256" key="4">
    <source>
        <dbReference type="ARBA" id="ARBA00022801"/>
    </source>
</evidence>